<accession>A0ACB7VA09</accession>
<proteinExistence type="predicted"/>
<protein>
    <submittedName>
        <fullName evidence="1">HSP20-like chaperones domain-containing protein</fullName>
    </submittedName>
</protein>
<evidence type="ECO:0000313" key="1">
    <source>
        <dbReference type="EMBL" id="KAH7670381.1"/>
    </source>
</evidence>
<keyword evidence="2" id="KW-1185">Reference proteome</keyword>
<dbReference type="EMBL" id="CM037020">
    <property type="protein sequence ID" value="KAH7670381.1"/>
    <property type="molecule type" value="Genomic_DNA"/>
</dbReference>
<comment type="caution">
    <text evidence="1">The sequence shown here is derived from an EMBL/GenBank/DDBJ whole genome shotgun (WGS) entry which is preliminary data.</text>
</comment>
<organism evidence="1 2">
    <name type="scientific">Dioscorea alata</name>
    <name type="common">Purple yam</name>
    <dbReference type="NCBI Taxonomy" id="55571"/>
    <lineage>
        <taxon>Eukaryota</taxon>
        <taxon>Viridiplantae</taxon>
        <taxon>Streptophyta</taxon>
        <taxon>Embryophyta</taxon>
        <taxon>Tracheophyta</taxon>
        <taxon>Spermatophyta</taxon>
        <taxon>Magnoliopsida</taxon>
        <taxon>Liliopsida</taxon>
        <taxon>Dioscoreales</taxon>
        <taxon>Dioscoreaceae</taxon>
        <taxon>Dioscorea</taxon>
    </lineage>
</organism>
<gene>
    <name evidence="1" type="ORF">IHE45_10G022600</name>
</gene>
<sequence length="80" mass="8665">MSIIRRGSVFDPFSLDVWDPFGSSFSGFLNDALSVPRSNFVSDTAAFANVKAAIENGVLTVTVPKEEVKKPEIKSIEISS</sequence>
<dbReference type="Proteomes" id="UP000827976">
    <property type="component" value="Chromosome 10"/>
</dbReference>
<evidence type="ECO:0000313" key="2">
    <source>
        <dbReference type="Proteomes" id="UP000827976"/>
    </source>
</evidence>
<name>A0ACB7VA09_DIOAL</name>
<reference evidence="2" key="1">
    <citation type="journal article" date="2022" name="Nat. Commun.">
        <title>Chromosome evolution and the genetic basis of agronomically important traits in greater yam.</title>
        <authorList>
            <person name="Bredeson J.V."/>
            <person name="Lyons J.B."/>
            <person name="Oniyinde I.O."/>
            <person name="Okereke N.R."/>
            <person name="Kolade O."/>
            <person name="Nnabue I."/>
            <person name="Nwadili C.O."/>
            <person name="Hribova E."/>
            <person name="Parker M."/>
            <person name="Nwogha J."/>
            <person name="Shu S."/>
            <person name="Carlson J."/>
            <person name="Kariba R."/>
            <person name="Muthemba S."/>
            <person name="Knop K."/>
            <person name="Barton G.J."/>
            <person name="Sherwood A.V."/>
            <person name="Lopez-Montes A."/>
            <person name="Asiedu R."/>
            <person name="Jamnadass R."/>
            <person name="Muchugi A."/>
            <person name="Goodstein D."/>
            <person name="Egesi C.N."/>
            <person name="Featherston J."/>
            <person name="Asfaw A."/>
            <person name="Simpson G.G."/>
            <person name="Dolezel J."/>
            <person name="Hendre P.S."/>
            <person name="Van Deynze A."/>
            <person name="Kumar P.L."/>
            <person name="Obidiegwu J.E."/>
            <person name="Bhattacharjee R."/>
            <person name="Rokhsar D.S."/>
        </authorList>
    </citation>
    <scope>NUCLEOTIDE SEQUENCE [LARGE SCALE GENOMIC DNA]</scope>
    <source>
        <strain evidence="2">cv. TDa95/00328</strain>
    </source>
</reference>